<dbReference type="RefSeq" id="WP_378136880.1">
    <property type="nucleotide sequence ID" value="NZ_JBHSMI010000029.1"/>
</dbReference>
<keyword evidence="4 6" id="KW-1133">Transmembrane helix</keyword>
<feature type="transmembrane region" description="Helical" evidence="6">
    <location>
        <begin position="99"/>
        <end position="119"/>
    </location>
</feature>
<evidence type="ECO:0000256" key="1">
    <source>
        <dbReference type="ARBA" id="ARBA00004651"/>
    </source>
</evidence>
<evidence type="ECO:0000313" key="9">
    <source>
        <dbReference type="Proteomes" id="UP001596113"/>
    </source>
</evidence>
<name>A0ABW0HWQ8_9BACL</name>
<feature type="transmembrane region" description="Helical" evidence="6">
    <location>
        <begin position="384"/>
        <end position="406"/>
    </location>
</feature>
<feature type="transmembrane region" description="Helical" evidence="6">
    <location>
        <begin position="295"/>
        <end position="313"/>
    </location>
</feature>
<organism evidence="8 9">
    <name type="scientific">Cohnella soli</name>
    <dbReference type="NCBI Taxonomy" id="425005"/>
    <lineage>
        <taxon>Bacteria</taxon>
        <taxon>Bacillati</taxon>
        <taxon>Bacillota</taxon>
        <taxon>Bacilli</taxon>
        <taxon>Bacillales</taxon>
        <taxon>Paenibacillaceae</taxon>
        <taxon>Cohnella</taxon>
    </lineage>
</organism>
<feature type="transmembrane region" description="Helical" evidence="6">
    <location>
        <begin position="265"/>
        <end position="283"/>
    </location>
</feature>
<comment type="subcellular location">
    <subcellularLocation>
        <location evidence="1">Cell membrane</location>
        <topology evidence="1">Multi-pass membrane protein</topology>
    </subcellularLocation>
</comment>
<dbReference type="InterPro" id="IPR020846">
    <property type="entry name" value="MFS_dom"/>
</dbReference>
<evidence type="ECO:0000256" key="6">
    <source>
        <dbReference type="SAM" id="Phobius"/>
    </source>
</evidence>
<sequence>MSTPIQIRAWVMYDWANSAFATTIMAAVMPIYFIDVAGGTDGSWSFTQTAAAIVVAMLSPLLGAIADYSGKKVSFLRIFSLIGAFGSMGLAFVGPGDMWLAAILVVVGMVGFGTGNTFYDALLNDITTPEQRESVSARGYSMGYLGGGLLLAMNLGLILGWESIGLPSQTFASQISFVSVGIWWLVFSWPLFRNVKDAATVRMESLGATLRMGSARLRETFSRLKDYPELLKFMLAYWFFFDGINTVIVMAASYGTTIGIKSEDLIAALLITQFIGFPATLVFGKLADRIGSKQMLFGSLVLYLLIVVLGYFMTNATHFFVLAFLVGLVQGGSQATSRAIFSKIIPPGRTAEFNGFLSFTSRFFSFGGPLVFGLVKLVSDSSRSALLAVAFFFLAGLVLLTIVDLAKGEREAQRHSAG</sequence>
<feature type="transmembrane region" description="Helical" evidence="6">
    <location>
        <begin position="12"/>
        <end position="34"/>
    </location>
</feature>
<dbReference type="InterPro" id="IPR024671">
    <property type="entry name" value="Atg22-like"/>
</dbReference>
<dbReference type="Proteomes" id="UP001596113">
    <property type="component" value="Unassembled WGS sequence"/>
</dbReference>
<feature type="transmembrane region" description="Helical" evidence="6">
    <location>
        <begin position="75"/>
        <end position="93"/>
    </location>
</feature>
<dbReference type="Gene3D" id="1.20.1250.20">
    <property type="entry name" value="MFS general substrate transporter like domains"/>
    <property type="match status" value="1"/>
</dbReference>
<gene>
    <name evidence="8" type="ORF">ACFPOF_22655</name>
</gene>
<feature type="transmembrane region" description="Helical" evidence="6">
    <location>
        <begin position="233"/>
        <end position="253"/>
    </location>
</feature>
<evidence type="ECO:0000256" key="4">
    <source>
        <dbReference type="ARBA" id="ARBA00022989"/>
    </source>
</evidence>
<dbReference type="InterPro" id="IPR050495">
    <property type="entry name" value="ATG22/LtaA_families"/>
</dbReference>
<comment type="caution">
    <text evidence="8">The sequence shown here is derived from an EMBL/GenBank/DDBJ whole genome shotgun (WGS) entry which is preliminary data.</text>
</comment>
<keyword evidence="3 6" id="KW-0812">Transmembrane</keyword>
<dbReference type="PANTHER" id="PTHR23519">
    <property type="entry name" value="AUTOPHAGY-RELATED PROTEIN 22"/>
    <property type="match status" value="1"/>
</dbReference>
<keyword evidence="5 6" id="KW-0472">Membrane</keyword>
<keyword evidence="2" id="KW-0813">Transport</keyword>
<dbReference type="EMBL" id="JBHSMI010000029">
    <property type="protein sequence ID" value="MFC5405554.1"/>
    <property type="molecule type" value="Genomic_DNA"/>
</dbReference>
<protein>
    <submittedName>
        <fullName evidence="8">MFS transporter</fullName>
    </submittedName>
</protein>
<dbReference type="PANTHER" id="PTHR23519:SF1">
    <property type="entry name" value="AUTOPHAGY-RELATED PROTEIN 22"/>
    <property type="match status" value="1"/>
</dbReference>
<proteinExistence type="predicted"/>
<keyword evidence="9" id="KW-1185">Reference proteome</keyword>
<evidence type="ECO:0000256" key="3">
    <source>
        <dbReference type="ARBA" id="ARBA00022692"/>
    </source>
</evidence>
<feature type="transmembrane region" description="Helical" evidence="6">
    <location>
        <begin position="46"/>
        <end position="68"/>
    </location>
</feature>
<feature type="domain" description="Major facilitator superfamily (MFS) profile" evidence="7">
    <location>
        <begin position="1"/>
        <end position="407"/>
    </location>
</feature>
<feature type="transmembrane region" description="Helical" evidence="6">
    <location>
        <begin position="140"/>
        <end position="159"/>
    </location>
</feature>
<dbReference type="SUPFAM" id="SSF103473">
    <property type="entry name" value="MFS general substrate transporter"/>
    <property type="match status" value="1"/>
</dbReference>
<evidence type="ECO:0000313" key="8">
    <source>
        <dbReference type="EMBL" id="MFC5405554.1"/>
    </source>
</evidence>
<evidence type="ECO:0000256" key="5">
    <source>
        <dbReference type="ARBA" id="ARBA00023136"/>
    </source>
</evidence>
<evidence type="ECO:0000256" key="2">
    <source>
        <dbReference type="ARBA" id="ARBA00022448"/>
    </source>
</evidence>
<dbReference type="PROSITE" id="PS50850">
    <property type="entry name" value="MFS"/>
    <property type="match status" value="1"/>
</dbReference>
<dbReference type="Pfam" id="PF11700">
    <property type="entry name" value="ATG22"/>
    <property type="match status" value="1"/>
</dbReference>
<feature type="transmembrane region" description="Helical" evidence="6">
    <location>
        <begin position="171"/>
        <end position="192"/>
    </location>
</feature>
<evidence type="ECO:0000259" key="7">
    <source>
        <dbReference type="PROSITE" id="PS50850"/>
    </source>
</evidence>
<dbReference type="InterPro" id="IPR036259">
    <property type="entry name" value="MFS_trans_sf"/>
</dbReference>
<reference evidence="9" key="1">
    <citation type="journal article" date="2019" name="Int. J. Syst. Evol. Microbiol.">
        <title>The Global Catalogue of Microorganisms (GCM) 10K type strain sequencing project: providing services to taxonomists for standard genome sequencing and annotation.</title>
        <authorList>
            <consortium name="The Broad Institute Genomics Platform"/>
            <consortium name="The Broad Institute Genome Sequencing Center for Infectious Disease"/>
            <person name="Wu L."/>
            <person name="Ma J."/>
        </authorList>
    </citation>
    <scope>NUCLEOTIDE SEQUENCE [LARGE SCALE GENOMIC DNA]</scope>
    <source>
        <strain evidence="9">CGMCC 1.18575</strain>
    </source>
</reference>
<accession>A0ABW0HWQ8</accession>